<dbReference type="PROSITE" id="PS50011">
    <property type="entry name" value="PROTEIN_KINASE_DOM"/>
    <property type="match status" value="1"/>
</dbReference>
<protein>
    <recommendedName>
        <fullName evidence="2">Protein kinase domain-containing protein</fullName>
    </recommendedName>
</protein>
<dbReference type="EMBL" id="RWJN01000294">
    <property type="protein sequence ID" value="TCD63488.1"/>
    <property type="molecule type" value="Genomic_DNA"/>
</dbReference>
<dbReference type="PANTHER" id="PTHR44329:SF214">
    <property type="entry name" value="PROTEIN KINASE DOMAIN-CONTAINING PROTEIN"/>
    <property type="match status" value="1"/>
</dbReference>
<dbReference type="InterPro" id="IPR051681">
    <property type="entry name" value="Ser/Thr_Kinases-Pseudokinases"/>
</dbReference>
<sequence>MYSLSNEDTIQVYVRAVLSDGRTLDLPKLSSTEAAQDALDQVWKMLGAPSADLTALSRYRNTLRRIILKLAITYDILPTALALEEVQCDDREVHGAGGHADVYCGTYQDRKVALKRLRVYISAPEVKKHLIKRSFHRESLLWKNLVHPNIVPFIGIAENVFPGTICMVIPWMEKGSLRNYIVMERDEGRLLGRDFHISITQWIHEAALGLEYLHNEGLVHGDVHGANVLINDEGRACLTDFGMTLISDATANSYGSIHGGGAMRWSAPEVLDPEVFGLDSGRPTFDSDVFSFACTCFEIYSGAPPFHELNDSQVARRFVRGLRPSRPVSPDGDNLPDLLWSLIERGWAQKAAERPSVQTLVGILEMIARSKATENDDDNAETSLRAGFKSASSPIHVSWDSRIQNGLRNTLRNSPPGPESSTDSLISSPPSARTLDVDQAFDPEASTYSFHSLPQKRRTTSSSIYSVQSTLSPISDWGTSTLSLSDSAVALQTLTKTSSDLVSPSQQIASPEMDNAISAGLDTTDPRVIQAITQAMNGEYLYKYSHRIFGRDLRHKRFFWIHPYTRVLFWGLDDPRDANEQPYKSIMNPGPNPPGLYGYSIVVTASKRQIKLTASTREKHESWLTALHYLASQHTRPSSTPLKTKVPSILSRIRRSQIQQPSIECSSGEPQSHPSLDLVDAKSPMVSLRRVEKFVCIDGVDTAKLLRVVRSALLEEAHKSGADREALVGEQWSCVIASPTRRLEYRVYIDYHAHAIATSVRDPEVPVGLEHVKNVPGLMTIISRE</sequence>
<gene>
    <name evidence="3" type="ORF">EIP91_005347</name>
</gene>
<dbReference type="Gene3D" id="1.10.510.10">
    <property type="entry name" value="Transferase(Phosphotransferase) domain 1"/>
    <property type="match status" value="1"/>
</dbReference>
<dbReference type="GO" id="GO:0032065">
    <property type="term" value="P:maintenance of protein location in cell cortex"/>
    <property type="evidence" value="ECO:0007669"/>
    <property type="project" value="InterPro"/>
</dbReference>
<comment type="caution">
    <text evidence="3">The sequence shown here is derived from an EMBL/GenBank/DDBJ whole genome shotgun (WGS) entry which is preliminary data.</text>
</comment>
<dbReference type="PANTHER" id="PTHR44329">
    <property type="entry name" value="SERINE/THREONINE-PROTEIN KINASE TNNI3K-RELATED"/>
    <property type="match status" value="1"/>
</dbReference>
<reference evidence="3 4" key="1">
    <citation type="submission" date="2018-11" db="EMBL/GenBank/DDBJ databases">
        <title>Genome assembly of Steccherinum ochraceum LE-BIN_3174, the white-rot fungus of the Steccherinaceae family (The Residual Polyporoid clade, Polyporales, Basidiomycota).</title>
        <authorList>
            <person name="Fedorova T.V."/>
            <person name="Glazunova O.A."/>
            <person name="Landesman E.O."/>
            <person name="Moiseenko K.V."/>
            <person name="Psurtseva N.V."/>
            <person name="Savinova O.S."/>
            <person name="Shakhova N.V."/>
            <person name="Tyazhelova T.V."/>
            <person name="Vasina D.V."/>
        </authorList>
    </citation>
    <scope>NUCLEOTIDE SEQUENCE [LARGE SCALE GENOMIC DNA]</scope>
    <source>
        <strain evidence="3 4">LE-BIN_3174</strain>
    </source>
</reference>
<organism evidence="3 4">
    <name type="scientific">Steccherinum ochraceum</name>
    <dbReference type="NCBI Taxonomy" id="92696"/>
    <lineage>
        <taxon>Eukaryota</taxon>
        <taxon>Fungi</taxon>
        <taxon>Dikarya</taxon>
        <taxon>Basidiomycota</taxon>
        <taxon>Agaricomycotina</taxon>
        <taxon>Agaricomycetes</taxon>
        <taxon>Polyporales</taxon>
        <taxon>Steccherinaceae</taxon>
        <taxon>Steccherinum</taxon>
    </lineage>
</organism>
<dbReference type="GO" id="GO:0005938">
    <property type="term" value="C:cell cortex"/>
    <property type="evidence" value="ECO:0007669"/>
    <property type="project" value="InterPro"/>
</dbReference>
<dbReference type="AlphaFoldDB" id="A0A4R0RI95"/>
<evidence type="ECO:0000313" key="3">
    <source>
        <dbReference type="EMBL" id="TCD63488.1"/>
    </source>
</evidence>
<dbReference type="Proteomes" id="UP000292702">
    <property type="component" value="Unassembled WGS sequence"/>
</dbReference>
<dbReference type="InterPro" id="IPR024774">
    <property type="entry name" value="PH_dom-Mcp5-type"/>
</dbReference>
<dbReference type="GO" id="GO:0004674">
    <property type="term" value="F:protein serine/threonine kinase activity"/>
    <property type="evidence" value="ECO:0007669"/>
    <property type="project" value="TreeGrafter"/>
</dbReference>
<keyword evidence="4" id="KW-1185">Reference proteome</keyword>
<dbReference type="OrthoDB" id="4062651at2759"/>
<dbReference type="InterPro" id="IPR000719">
    <property type="entry name" value="Prot_kinase_dom"/>
</dbReference>
<proteinExistence type="predicted"/>
<dbReference type="InterPro" id="IPR001245">
    <property type="entry name" value="Ser-Thr/Tyr_kinase_cat_dom"/>
</dbReference>
<feature type="domain" description="Protein kinase" evidence="2">
    <location>
        <begin position="88"/>
        <end position="367"/>
    </location>
</feature>
<dbReference type="Pfam" id="PF12814">
    <property type="entry name" value="Mcp5_PH"/>
    <property type="match status" value="1"/>
</dbReference>
<feature type="region of interest" description="Disordered" evidence="1">
    <location>
        <begin position="407"/>
        <end position="434"/>
    </location>
</feature>
<dbReference type="SUPFAM" id="SSF50729">
    <property type="entry name" value="PH domain-like"/>
    <property type="match status" value="1"/>
</dbReference>
<dbReference type="InterPro" id="IPR011009">
    <property type="entry name" value="Kinase-like_dom_sf"/>
</dbReference>
<dbReference type="GO" id="GO:0005524">
    <property type="term" value="F:ATP binding"/>
    <property type="evidence" value="ECO:0007669"/>
    <property type="project" value="InterPro"/>
</dbReference>
<feature type="compositionally biased region" description="Low complexity" evidence="1">
    <location>
        <begin position="419"/>
        <end position="431"/>
    </location>
</feature>
<name>A0A4R0RI95_9APHY</name>
<dbReference type="GO" id="GO:0005543">
    <property type="term" value="F:phospholipid binding"/>
    <property type="evidence" value="ECO:0007669"/>
    <property type="project" value="InterPro"/>
</dbReference>
<accession>A0A4R0RI95</accession>
<evidence type="ECO:0000259" key="2">
    <source>
        <dbReference type="PROSITE" id="PS50011"/>
    </source>
</evidence>
<dbReference type="SUPFAM" id="SSF56112">
    <property type="entry name" value="Protein kinase-like (PK-like)"/>
    <property type="match status" value="1"/>
</dbReference>
<dbReference type="Pfam" id="PF07714">
    <property type="entry name" value="PK_Tyr_Ser-Thr"/>
    <property type="match status" value="1"/>
</dbReference>
<evidence type="ECO:0000313" key="4">
    <source>
        <dbReference type="Proteomes" id="UP000292702"/>
    </source>
</evidence>
<dbReference type="STRING" id="92696.A0A4R0RI95"/>
<evidence type="ECO:0000256" key="1">
    <source>
        <dbReference type="SAM" id="MobiDB-lite"/>
    </source>
</evidence>